<protein>
    <submittedName>
        <fullName evidence="1">Uncharacterized protein</fullName>
    </submittedName>
</protein>
<dbReference type="AlphaFoldDB" id="A0AAV6PHN3"/>
<organism evidence="1 2">
    <name type="scientific">Solea senegalensis</name>
    <name type="common">Senegalese sole</name>
    <dbReference type="NCBI Taxonomy" id="28829"/>
    <lineage>
        <taxon>Eukaryota</taxon>
        <taxon>Metazoa</taxon>
        <taxon>Chordata</taxon>
        <taxon>Craniata</taxon>
        <taxon>Vertebrata</taxon>
        <taxon>Euteleostomi</taxon>
        <taxon>Actinopterygii</taxon>
        <taxon>Neopterygii</taxon>
        <taxon>Teleostei</taxon>
        <taxon>Neoteleostei</taxon>
        <taxon>Acanthomorphata</taxon>
        <taxon>Carangaria</taxon>
        <taxon>Pleuronectiformes</taxon>
        <taxon>Pleuronectoidei</taxon>
        <taxon>Soleidae</taxon>
        <taxon>Solea</taxon>
    </lineage>
</organism>
<name>A0AAV6PHN3_SOLSE</name>
<dbReference type="EMBL" id="JAGKHQ010000713">
    <property type="protein sequence ID" value="KAG7465492.1"/>
    <property type="molecule type" value="Genomic_DNA"/>
</dbReference>
<accession>A0AAV6PHN3</accession>
<evidence type="ECO:0000313" key="2">
    <source>
        <dbReference type="Proteomes" id="UP000693946"/>
    </source>
</evidence>
<reference evidence="1 2" key="1">
    <citation type="journal article" date="2021" name="Sci. Rep.">
        <title>Chromosome anchoring in Senegalese sole (Solea senegalensis) reveals sex-associated markers and genome rearrangements in flatfish.</title>
        <authorList>
            <person name="Guerrero-Cozar I."/>
            <person name="Gomez-Garrido J."/>
            <person name="Berbel C."/>
            <person name="Martinez-Blanch J.F."/>
            <person name="Alioto T."/>
            <person name="Claros M.G."/>
            <person name="Gagnaire P.A."/>
            <person name="Manchado M."/>
        </authorList>
    </citation>
    <scope>NUCLEOTIDE SEQUENCE [LARGE SCALE GENOMIC DNA]</scope>
    <source>
        <strain evidence="1">Sse05_10M</strain>
    </source>
</reference>
<gene>
    <name evidence="1" type="ORF">JOB18_021354</name>
</gene>
<comment type="caution">
    <text evidence="1">The sequence shown here is derived from an EMBL/GenBank/DDBJ whole genome shotgun (WGS) entry which is preliminary data.</text>
</comment>
<sequence length="85" mass="9444">MSSDPAVVQKQELLSSPTVRTVPYLSRTNLKKRRVRNDIMAAELRNVMASLSSVTTDSFTSSPFWGVFGGESQKMLADSWDSELC</sequence>
<keyword evidence="2" id="KW-1185">Reference proteome</keyword>
<proteinExistence type="predicted"/>
<dbReference type="Proteomes" id="UP000693946">
    <property type="component" value="Unassembled WGS sequence"/>
</dbReference>
<evidence type="ECO:0000313" key="1">
    <source>
        <dbReference type="EMBL" id="KAG7465492.1"/>
    </source>
</evidence>